<accession>A0A084FYR6</accession>
<dbReference type="GeneID" id="27728361"/>
<dbReference type="VEuPathDB" id="FungiDB:SAPIO_CDS9289"/>
<organism evidence="6 7">
    <name type="scientific">Pseudallescheria apiosperma</name>
    <name type="common">Scedosporium apiospermum</name>
    <dbReference type="NCBI Taxonomy" id="563466"/>
    <lineage>
        <taxon>Eukaryota</taxon>
        <taxon>Fungi</taxon>
        <taxon>Dikarya</taxon>
        <taxon>Ascomycota</taxon>
        <taxon>Pezizomycotina</taxon>
        <taxon>Sordariomycetes</taxon>
        <taxon>Hypocreomycetidae</taxon>
        <taxon>Microascales</taxon>
        <taxon>Microascaceae</taxon>
        <taxon>Scedosporium</taxon>
    </lineage>
</organism>
<protein>
    <submittedName>
        <fullName evidence="6">Uncharacterized protein</fullName>
    </submittedName>
</protein>
<dbReference type="InterPro" id="IPR007568">
    <property type="entry name" value="RTA1"/>
</dbReference>
<feature type="transmembrane region" description="Helical" evidence="5">
    <location>
        <begin position="112"/>
        <end position="133"/>
    </location>
</feature>
<keyword evidence="4 5" id="KW-0472">Membrane</keyword>
<dbReference type="RefSeq" id="XP_016640027.1">
    <property type="nucleotide sequence ID" value="XM_016790724.1"/>
</dbReference>
<evidence type="ECO:0000256" key="2">
    <source>
        <dbReference type="ARBA" id="ARBA00022692"/>
    </source>
</evidence>
<evidence type="ECO:0000313" key="6">
    <source>
        <dbReference type="EMBL" id="KEZ40228.1"/>
    </source>
</evidence>
<dbReference type="OrthoDB" id="1844152at2759"/>
<sequence length="273" mass="29880">MVDLSYLPEPLRDPNNCQKDLIPGWSYSYGYRPSLIAGIIFCALFGIALLGHAELIGWGGRTWSAECPYNQNAYLIQITTLIIAPVFFTAALYVLLGILIKLFGRRSSLLSARMYTIIFLTCDVISLVVQAVGGAMASMASGDRKDPQVGTNIMIAGVIFQLAAMTAFAGLALDFVRRSYPMGITRQYQLALVGLFISLGAIYARSIFRAVELCEGWTGYLMQNERFFIGLDGSLMVIAVGVFLVLDPSRLVPKDATKLSRSSSMELKAPEAF</sequence>
<feature type="transmembrane region" description="Helical" evidence="5">
    <location>
        <begin position="188"/>
        <end position="207"/>
    </location>
</feature>
<dbReference type="OMA" id="PYNNDAF"/>
<dbReference type="KEGG" id="sapo:SAPIO_CDS9289"/>
<dbReference type="HOGENOM" id="CLU_033465_6_0_1"/>
<evidence type="ECO:0000256" key="4">
    <source>
        <dbReference type="ARBA" id="ARBA00023136"/>
    </source>
</evidence>
<feature type="transmembrane region" description="Helical" evidence="5">
    <location>
        <begin position="35"/>
        <end position="53"/>
    </location>
</feature>
<feature type="transmembrane region" description="Helical" evidence="5">
    <location>
        <begin position="227"/>
        <end position="246"/>
    </location>
</feature>
<keyword evidence="7" id="KW-1185">Reference proteome</keyword>
<comment type="caution">
    <text evidence="6">The sequence shown here is derived from an EMBL/GenBank/DDBJ whole genome shotgun (WGS) entry which is preliminary data.</text>
</comment>
<name>A0A084FYR6_PSEDA</name>
<dbReference type="AlphaFoldDB" id="A0A084FYR6"/>
<evidence type="ECO:0000313" key="7">
    <source>
        <dbReference type="Proteomes" id="UP000028545"/>
    </source>
</evidence>
<reference evidence="6 7" key="1">
    <citation type="journal article" date="2014" name="Genome Announc.">
        <title>Draft genome sequence of the pathogenic fungus Scedosporium apiospermum.</title>
        <authorList>
            <person name="Vandeputte P."/>
            <person name="Ghamrawi S."/>
            <person name="Rechenmann M."/>
            <person name="Iltis A."/>
            <person name="Giraud S."/>
            <person name="Fleury M."/>
            <person name="Thornton C."/>
            <person name="Delhaes L."/>
            <person name="Meyer W."/>
            <person name="Papon N."/>
            <person name="Bouchara J.P."/>
        </authorList>
    </citation>
    <scope>NUCLEOTIDE SEQUENCE [LARGE SCALE GENOMIC DNA]</scope>
    <source>
        <strain evidence="6 7">IHEM 14462</strain>
    </source>
</reference>
<dbReference type="PANTHER" id="PTHR31465:SF11">
    <property type="entry name" value="DOMAIN PROTEIN, PUTATIVE (AFU_ORTHOLOGUE AFUA_3G10770)-RELATED"/>
    <property type="match status" value="1"/>
</dbReference>
<feature type="transmembrane region" description="Helical" evidence="5">
    <location>
        <begin position="73"/>
        <end position="100"/>
    </location>
</feature>
<dbReference type="PANTHER" id="PTHR31465">
    <property type="entry name" value="PROTEIN RTA1-RELATED"/>
    <property type="match status" value="1"/>
</dbReference>
<dbReference type="GO" id="GO:0000324">
    <property type="term" value="C:fungal-type vacuole"/>
    <property type="evidence" value="ECO:0007669"/>
    <property type="project" value="TreeGrafter"/>
</dbReference>
<keyword evidence="2 5" id="KW-0812">Transmembrane</keyword>
<evidence type="ECO:0000256" key="1">
    <source>
        <dbReference type="ARBA" id="ARBA00004141"/>
    </source>
</evidence>
<dbReference type="EMBL" id="JOWA01000132">
    <property type="protein sequence ID" value="KEZ40228.1"/>
    <property type="molecule type" value="Genomic_DNA"/>
</dbReference>
<dbReference type="Pfam" id="PF04479">
    <property type="entry name" value="RTA1"/>
    <property type="match status" value="1"/>
</dbReference>
<feature type="transmembrane region" description="Helical" evidence="5">
    <location>
        <begin position="153"/>
        <end position="176"/>
    </location>
</feature>
<gene>
    <name evidence="6" type="ORF">SAPIO_CDS9289</name>
</gene>
<dbReference type="GO" id="GO:0005886">
    <property type="term" value="C:plasma membrane"/>
    <property type="evidence" value="ECO:0007669"/>
    <property type="project" value="TreeGrafter"/>
</dbReference>
<keyword evidence="3 5" id="KW-1133">Transmembrane helix</keyword>
<dbReference type="Proteomes" id="UP000028545">
    <property type="component" value="Unassembled WGS sequence"/>
</dbReference>
<comment type="subcellular location">
    <subcellularLocation>
        <location evidence="1">Membrane</location>
        <topology evidence="1">Multi-pass membrane protein</topology>
    </subcellularLocation>
</comment>
<proteinExistence type="predicted"/>
<evidence type="ECO:0000256" key="3">
    <source>
        <dbReference type="ARBA" id="ARBA00022989"/>
    </source>
</evidence>
<evidence type="ECO:0000256" key="5">
    <source>
        <dbReference type="SAM" id="Phobius"/>
    </source>
</evidence>